<evidence type="ECO:0000256" key="6">
    <source>
        <dbReference type="ARBA" id="ARBA00022840"/>
    </source>
</evidence>
<dbReference type="PANTHER" id="PTHR22878">
    <property type="entry name" value="DYNEIN HEAVY CHAIN 6, AXONEMAL-LIKE-RELATED"/>
    <property type="match status" value="1"/>
</dbReference>
<keyword evidence="5" id="KW-0547">Nucleotide-binding</keyword>
<comment type="caution">
    <text evidence="16">The sequence shown here is derived from an EMBL/GenBank/DDBJ whole genome shotgun (WGS) entry which is preliminary data.</text>
</comment>
<keyword evidence="11" id="KW-0206">Cytoskeleton</keyword>
<evidence type="ECO:0000256" key="1">
    <source>
        <dbReference type="ARBA" id="ARBA00004430"/>
    </source>
</evidence>
<evidence type="ECO:0008006" key="18">
    <source>
        <dbReference type="Google" id="ProtNLM"/>
    </source>
</evidence>
<dbReference type="GO" id="GO:0030286">
    <property type="term" value="C:dynein complex"/>
    <property type="evidence" value="ECO:0007669"/>
    <property type="project" value="UniProtKB-KW"/>
</dbReference>
<feature type="non-terminal residue" evidence="16">
    <location>
        <position position="1"/>
    </location>
</feature>
<accession>A0A819WVS2</accession>
<dbReference type="Gene3D" id="3.40.50.300">
    <property type="entry name" value="P-loop containing nucleotide triphosphate hydrolases"/>
    <property type="match status" value="1"/>
</dbReference>
<dbReference type="SUPFAM" id="SSF52540">
    <property type="entry name" value="P-loop containing nucleoside triphosphate hydrolases"/>
    <property type="match status" value="1"/>
</dbReference>
<keyword evidence="7" id="KW-0243">Dynein</keyword>
<dbReference type="GO" id="GO:0005930">
    <property type="term" value="C:axoneme"/>
    <property type="evidence" value="ECO:0007669"/>
    <property type="project" value="UniProtKB-SubCell"/>
</dbReference>
<evidence type="ECO:0000256" key="8">
    <source>
        <dbReference type="ARBA" id="ARBA00023054"/>
    </source>
</evidence>
<keyword evidence="12" id="KW-0966">Cell projection</keyword>
<evidence type="ECO:0000256" key="3">
    <source>
        <dbReference type="ARBA" id="ARBA00022490"/>
    </source>
</evidence>
<comment type="similarity">
    <text evidence="2">Belongs to the dynein heavy chain family.</text>
</comment>
<evidence type="ECO:0000256" key="13">
    <source>
        <dbReference type="SAM" id="Coils"/>
    </source>
</evidence>
<evidence type="ECO:0000256" key="9">
    <source>
        <dbReference type="ARBA" id="ARBA00023069"/>
    </source>
</evidence>
<name>A0A819WVS2_9BILA</name>
<sequence length="599" mass="70301">ILQTAIKELQIEKNLNDIQQQWDTMRFQIHKHYRHTLSTNIQQERSFIITGVDDILQALEDSTLLLNSIGTSRFVGIYLLQVEQWIRILSLISDVIKLWTIVQQKWIYLENIFIGSNLQFGEDAKRFDIADKLYRKIMFETSRNSLVKDACIHPGRYDELKSILNLIEKIQKNLNEYLNTKRQLFSRFYFLSDDELLSIIGSLNPNHIQEYLQKMFDNISTLNFIYYDKLSNSKEKQQINEQIYLNNQENSIYAIAMISLEKEEMIFFNPIECNGKVEIWMSNIEKEMKYSNRWLTKEAIFYYRFKQNRLEWMRKYIGMVILAVNQLWSTWEIEDQFDKMIKYNQRSAMKTYVKQLNSQIEEIVIEMRKFLKPNEYNKFETVLTLDVHTRDMVDILIRDGINERHDFSWQCQLRFYWLSNEDNLYLQQCNGKFEYGYEYMGLNGRLVITPLTDRIYLTVTQALSMFLGCAPAGPAGTGKTESIKDLAKAMGLLCVVTNCGEGMDYQSIGKNLNGLCQTGAWGCFDEFNRIEASVLSVVSTQVKNIQQALSLHVKEFFFEHNQIQLLSTVGIFVTMNPGYAGRTELPESVKTLFRPVVVV</sequence>
<evidence type="ECO:0000313" key="17">
    <source>
        <dbReference type="Proteomes" id="UP000663874"/>
    </source>
</evidence>
<dbReference type="GO" id="GO:0005524">
    <property type="term" value="F:ATP binding"/>
    <property type="evidence" value="ECO:0007669"/>
    <property type="project" value="UniProtKB-KW"/>
</dbReference>
<dbReference type="EMBL" id="CAJOBE010011408">
    <property type="protein sequence ID" value="CAF4130291.1"/>
    <property type="molecule type" value="Genomic_DNA"/>
</dbReference>
<dbReference type="GO" id="GO:0045505">
    <property type="term" value="F:dynein intermediate chain binding"/>
    <property type="evidence" value="ECO:0007669"/>
    <property type="project" value="InterPro"/>
</dbReference>
<feature type="domain" description="Dynein heavy chain hydrolytic ATP-binding dynein motor region" evidence="15">
    <location>
        <begin position="435"/>
        <end position="598"/>
    </location>
</feature>
<dbReference type="InterPro" id="IPR042222">
    <property type="entry name" value="Dynein_2_N"/>
</dbReference>
<evidence type="ECO:0000313" key="16">
    <source>
        <dbReference type="EMBL" id="CAF4130291.1"/>
    </source>
</evidence>
<proteinExistence type="inferred from homology"/>
<protein>
    <recommendedName>
        <fullName evidence="18">Dynein heavy chain</fullName>
    </recommendedName>
</protein>
<dbReference type="FunFam" id="1.20.58.1120:FF:000001">
    <property type="entry name" value="dynein heavy chain 2, axonemal"/>
    <property type="match status" value="1"/>
</dbReference>
<evidence type="ECO:0000256" key="7">
    <source>
        <dbReference type="ARBA" id="ARBA00023017"/>
    </source>
</evidence>
<dbReference type="GO" id="GO:0005874">
    <property type="term" value="C:microtubule"/>
    <property type="evidence" value="ECO:0007669"/>
    <property type="project" value="UniProtKB-KW"/>
</dbReference>
<evidence type="ECO:0000256" key="12">
    <source>
        <dbReference type="ARBA" id="ARBA00023273"/>
    </source>
</evidence>
<evidence type="ECO:0000256" key="11">
    <source>
        <dbReference type="ARBA" id="ARBA00023212"/>
    </source>
</evidence>
<reference evidence="16" key="1">
    <citation type="submission" date="2021-02" db="EMBL/GenBank/DDBJ databases">
        <authorList>
            <person name="Nowell W R."/>
        </authorList>
    </citation>
    <scope>NUCLEOTIDE SEQUENCE</scope>
</reference>
<comment type="subcellular location">
    <subcellularLocation>
        <location evidence="1">Cytoplasm</location>
        <location evidence="1">Cytoskeleton</location>
        <location evidence="1">Cilium axoneme</location>
    </subcellularLocation>
</comment>
<organism evidence="16 17">
    <name type="scientific">Rotaria sordida</name>
    <dbReference type="NCBI Taxonomy" id="392033"/>
    <lineage>
        <taxon>Eukaryota</taxon>
        <taxon>Metazoa</taxon>
        <taxon>Spiralia</taxon>
        <taxon>Gnathifera</taxon>
        <taxon>Rotifera</taxon>
        <taxon>Eurotatoria</taxon>
        <taxon>Bdelloidea</taxon>
        <taxon>Philodinida</taxon>
        <taxon>Philodinidae</taxon>
        <taxon>Rotaria</taxon>
    </lineage>
</organism>
<dbReference type="AlphaFoldDB" id="A0A819WVS2"/>
<dbReference type="Gene3D" id="1.20.140.100">
    <property type="entry name" value="Dynein heavy chain, N-terminal domain 2"/>
    <property type="match status" value="1"/>
</dbReference>
<dbReference type="FunFam" id="1.20.140.100:FF:000001">
    <property type="entry name" value="dynein heavy chain 17, axonemal"/>
    <property type="match status" value="1"/>
</dbReference>
<keyword evidence="9" id="KW-0969">Cilium</keyword>
<feature type="coiled-coil region" evidence="13">
    <location>
        <begin position="160"/>
        <end position="187"/>
    </location>
</feature>
<gene>
    <name evidence="16" type="ORF">FNK824_LOCUS32713</name>
</gene>
<feature type="domain" description="Dynein heavy chain linker" evidence="14">
    <location>
        <begin position="1"/>
        <end position="299"/>
    </location>
</feature>
<keyword evidence="8 13" id="KW-0175">Coiled coil</keyword>
<evidence type="ECO:0000256" key="10">
    <source>
        <dbReference type="ARBA" id="ARBA00023175"/>
    </source>
</evidence>
<dbReference type="Proteomes" id="UP000663874">
    <property type="component" value="Unassembled WGS sequence"/>
</dbReference>
<dbReference type="Pfam" id="PF12774">
    <property type="entry name" value="AAA_6"/>
    <property type="match status" value="1"/>
</dbReference>
<dbReference type="InterPro" id="IPR035699">
    <property type="entry name" value="AAA_6"/>
</dbReference>
<dbReference type="FunFam" id="3.40.50.300:FF:000044">
    <property type="entry name" value="Dynein heavy chain 5, axonemal"/>
    <property type="match status" value="1"/>
</dbReference>
<dbReference type="InterPro" id="IPR013602">
    <property type="entry name" value="Dynein_heavy_linker"/>
</dbReference>
<keyword evidence="10" id="KW-0505">Motor protein</keyword>
<keyword evidence="6" id="KW-0067">ATP-binding</keyword>
<dbReference type="GO" id="GO:0051959">
    <property type="term" value="F:dynein light intermediate chain binding"/>
    <property type="evidence" value="ECO:0007669"/>
    <property type="project" value="InterPro"/>
</dbReference>
<evidence type="ECO:0000259" key="15">
    <source>
        <dbReference type="Pfam" id="PF12774"/>
    </source>
</evidence>
<dbReference type="GO" id="GO:0007018">
    <property type="term" value="P:microtubule-based movement"/>
    <property type="evidence" value="ECO:0007669"/>
    <property type="project" value="InterPro"/>
</dbReference>
<dbReference type="InterPro" id="IPR027417">
    <property type="entry name" value="P-loop_NTPase"/>
</dbReference>
<evidence type="ECO:0000256" key="4">
    <source>
        <dbReference type="ARBA" id="ARBA00022701"/>
    </source>
</evidence>
<dbReference type="InterPro" id="IPR026983">
    <property type="entry name" value="DHC"/>
</dbReference>
<keyword evidence="3" id="KW-0963">Cytoplasm</keyword>
<dbReference type="Gene3D" id="1.20.58.1120">
    <property type="match status" value="1"/>
</dbReference>
<evidence type="ECO:0000259" key="14">
    <source>
        <dbReference type="Pfam" id="PF08393"/>
    </source>
</evidence>
<keyword evidence="4" id="KW-0493">Microtubule</keyword>
<dbReference type="PANTHER" id="PTHR22878:SF63">
    <property type="entry name" value="DYNEIN AXONEMAL HEAVY CHAIN 10"/>
    <property type="match status" value="1"/>
</dbReference>
<evidence type="ECO:0000256" key="2">
    <source>
        <dbReference type="ARBA" id="ARBA00008887"/>
    </source>
</evidence>
<dbReference type="InterPro" id="IPR042228">
    <property type="entry name" value="Dynein_linker_3"/>
</dbReference>
<evidence type="ECO:0000256" key="5">
    <source>
        <dbReference type="ARBA" id="ARBA00022741"/>
    </source>
</evidence>
<dbReference type="Gene3D" id="3.20.180.20">
    <property type="entry name" value="Dynein heavy chain, N-terminal domain 2"/>
    <property type="match status" value="1"/>
</dbReference>
<dbReference type="Pfam" id="PF08393">
    <property type="entry name" value="DHC_N2"/>
    <property type="match status" value="1"/>
</dbReference>